<dbReference type="GO" id="GO:0022857">
    <property type="term" value="F:transmembrane transporter activity"/>
    <property type="evidence" value="ECO:0007669"/>
    <property type="project" value="TreeGrafter"/>
</dbReference>
<dbReference type="PANTHER" id="PTHR24220:SF86">
    <property type="entry name" value="ABC TRANSPORTER ABCH.1"/>
    <property type="match status" value="1"/>
</dbReference>
<dbReference type="PROSITE" id="PS50893">
    <property type="entry name" value="ABC_TRANSPORTER_2"/>
    <property type="match status" value="1"/>
</dbReference>
<protein>
    <submittedName>
        <fullName evidence="5">ATP-binding cassette domain-containing protein</fullName>
    </submittedName>
</protein>
<organism evidence="5">
    <name type="scientific">Bellilinea caldifistulae</name>
    <dbReference type="NCBI Taxonomy" id="360411"/>
    <lineage>
        <taxon>Bacteria</taxon>
        <taxon>Bacillati</taxon>
        <taxon>Chloroflexota</taxon>
        <taxon>Anaerolineae</taxon>
        <taxon>Anaerolineales</taxon>
        <taxon>Anaerolineaceae</taxon>
        <taxon>Bellilinea</taxon>
    </lineage>
</organism>
<dbReference type="PANTHER" id="PTHR24220">
    <property type="entry name" value="IMPORT ATP-BINDING PROTEIN"/>
    <property type="match status" value="1"/>
</dbReference>
<reference evidence="5" key="1">
    <citation type="journal article" date="2020" name="mSystems">
        <title>Genome- and Community-Level Interaction Insights into Carbon Utilization and Element Cycling Functions of Hydrothermarchaeota in Hydrothermal Sediment.</title>
        <authorList>
            <person name="Zhou Z."/>
            <person name="Liu Y."/>
            <person name="Xu W."/>
            <person name="Pan J."/>
            <person name="Luo Z.H."/>
            <person name="Li M."/>
        </authorList>
    </citation>
    <scope>NUCLEOTIDE SEQUENCE [LARGE SCALE GENOMIC DNA]</scope>
    <source>
        <strain evidence="5">SpSt-556</strain>
    </source>
</reference>
<keyword evidence="2" id="KW-0547">Nucleotide-binding</keyword>
<dbReference type="InterPro" id="IPR018490">
    <property type="entry name" value="cNMP-bd_dom_sf"/>
</dbReference>
<gene>
    <name evidence="5" type="ORF">ENT17_03645</name>
</gene>
<proteinExistence type="predicted"/>
<dbReference type="GO" id="GO:0098796">
    <property type="term" value="C:membrane protein complex"/>
    <property type="evidence" value="ECO:0007669"/>
    <property type="project" value="UniProtKB-ARBA"/>
</dbReference>
<dbReference type="Pfam" id="PF00005">
    <property type="entry name" value="ABC_tran"/>
    <property type="match status" value="1"/>
</dbReference>
<dbReference type="SMART" id="SM00382">
    <property type="entry name" value="AAA"/>
    <property type="match status" value="1"/>
</dbReference>
<dbReference type="Gene3D" id="2.60.120.10">
    <property type="entry name" value="Jelly Rolls"/>
    <property type="match status" value="1"/>
</dbReference>
<dbReference type="PROSITE" id="PS00211">
    <property type="entry name" value="ABC_TRANSPORTER_1"/>
    <property type="match status" value="1"/>
</dbReference>
<dbReference type="InterPro" id="IPR027417">
    <property type="entry name" value="P-loop_NTPase"/>
</dbReference>
<accession>A0A7C4Q3S6</accession>
<dbReference type="InterPro" id="IPR017911">
    <property type="entry name" value="MacB-like_ATP-bd"/>
</dbReference>
<evidence type="ECO:0000256" key="3">
    <source>
        <dbReference type="ARBA" id="ARBA00022840"/>
    </source>
</evidence>
<dbReference type="GO" id="GO:0005886">
    <property type="term" value="C:plasma membrane"/>
    <property type="evidence" value="ECO:0007669"/>
    <property type="project" value="TreeGrafter"/>
</dbReference>
<dbReference type="InterPro" id="IPR003593">
    <property type="entry name" value="AAA+_ATPase"/>
</dbReference>
<dbReference type="InterPro" id="IPR017871">
    <property type="entry name" value="ABC_transporter-like_CS"/>
</dbReference>
<sequence length="354" mass="37834">MTTAPEGYLRLDKVVKAFPAPGGQVEVLKGISLSIRQGEYVSIVGKSGSGKSTLLNMITGIDHPTAGLVEVAGVQPHTLSENQLAAWRGVTIGIVFQFFQLLPMLSLLENTLLPMDLCNRYAPAEREERARALLEQVGLGEVVDKLPGAVSGGQQQAAAIARALANDPPLIVADEPTGNLDERTAAEVLNLFDDLVAQGKTVVIVTHDPELMARTRRTILLSDGEIINPHLAAAFGWLTHPQLLQLTHLARRRVFAAGEVLSDPADSVGLLLVVSGQVGLFQHAQPAEDALLIFNPGEAVSGSLAAELARSGVLRALQAGEALVIDAPAWQEWLTASRQAERFSALLQRWRGNS</sequence>
<dbReference type="AlphaFoldDB" id="A0A7C4Q3S6"/>
<dbReference type="InterPro" id="IPR003439">
    <property type="entry name" value="ABC_transporter-like_ATP-bd"/>
</dbReference>
<dbReference type="InterPro" id="IPR015854">
    <property type="entry name" value="ABC_transpr_LolD-like"/>
</dbReference>
<comment type="caution">
    <text evidence="5">The sequence shown here is derived from an EMBL/GenBank/DDBJ whole genome shotgun (WGS) entry which is preliminary data.</text>
</comment>
<evidence type="ECO:0000256" key="1">
    <source>
        <dbReference type="ARBA" id="ARBA00022448"/>
    </source>
</evidence>
<dbReference type="FunFam" id="3.40.50.300:FF:000032">
    <property type="entry name" value="Export ABC transporter ATP-binding protein"/>
    <property type="match status" value="1"/>
</dbReference>
<dbReference type="SUPFAM" id="SSF51206">
    <property type="entry name" value="cAMP-binding domain-like"/>
    <property type="match status" value="1"/>
</dbReference>
<dbReference type="GO" id="GO:0005524">
    <property type="term" value="F:ATP binding"/>
    <property type="evidence" value="ECO:0007669"/>
    <property type="project" value="UniProtKB-KW"/>
</dbReference>
<dbReference type="InterPro" id="IPR014710">
    <property type="entry name" value="RmlC-like_jellyroll"/>
</dbReference>
<dbReference type="Gene3D" id="3.40.50.300">
    <property type="entry name" value="P-loop containing nucleotide triphosphate hydrolases"/>
    <property type="match status" value="1"/>
</dbReference>
<dbReference type="CDD" id="cd03255">
    <property type="entry name" value="ABC_MJ0796_LolCDE_FtsE"/>
    <property type="match status" value="1"/>
</dbReference>
<evidence type="ECO:0000256" key="2">
    <source>
        <dbReference type="ARBA" id="ARBA00022741"/>
    </source>
</evidence>
<name>A0A7C4Q3S6_9CHLR</name>
<dbReference type="SUPFAM" id="SSF52540">
    <property type="entry name" value="P-loop containing nucleoside triphosphate hydrolases"/>
    <property type="match status" value="1"/>
</dbReference>
<feature type="domain" description="ABC transporter" evidence="4">
    <location>
        <begin position="9"/>
        <end position="248"/>
    </location>
</feature>
<keyword evidence="1" id="KW-0813">Transport</keyword>
<dbReference type="GO" id="GO:0016887">
    <property type="term" value="F:ATP hydrolysis activity"/>
    <property type="evidence" value="ECO:0007669"/>
    <property type="project" value="InterPro"/>
</dbReference>
<evidence type="ECO:0000259" key="4">
    <source>
        <dbReference type="PROSITE" id="PS50893"/>
    </source>
</evidence>
<keyword evidence="3 5" id="KW-0067">ATP-binding</keyword>
<dbReference type="EMBL" id="DSXR01000043">
    <property type="protein sequence ID" value="HGS86692.1"/>
    <property type="molecule type" value="Genomic_DNA"/>
</dbReference>
<evidence type="ECO:0000313" key="5">
    <source>
        <dbReference type="EMBL" id="HGS86692.1"/>
    </source>
</evidence>